<sequence length="217" mass="25154">MEWVKWLSKKRFRNDVLIVAGDVAETYKNFFRTLSALKDPFRKVFYVPGNHDLWCRREGETFVDSLEKLDALLDGCRVIGVETRPQMVEDLGIIPLFSWYHQSFDQEKDVTSVRIPSLEMACKDFHACKWPSELSGKDITLAQYFDVKEGSHCDRQELCPEKRVLFYPNLPKIIGSNLLEDRLRSIHGIHGSAQACHVFGHTHFCWDAMLDGMCKRP</sequence>
<evidence type="ECO:0000313" key="2">
    <source>
        <dbReference type="EMBL" id="KAK1324403.1"/>
    </source>
</evidence>
<dbReference type="Proteomes" id="UP001180020">
    <property type="component" value="Unassembled WGS sequence"/>
</dbReference>
<gene>
    <name evidence="2" type="ORF">QJS10_CPA01g00023</name>
</gene>
<comment type="caution">
    <text evidence="2">The sequence shown here is derived from an EMBL/GenBank/DDBJ whole genome shotgun (WGS) entry which is preliminary data.</text>
</comment>
<dbReference type="AlphaFoldDB" id="A0AAV9FEF6"/>
<dbReference type="InterPro" id="IPR029052">
    <property type="entry name" value="Metallo-depent_PP-like"/>
</dbReference>
<dbReference type="SUPFAM" id="SSF56300">
    <property type="entry name" value="Metallo-dependent phosphatases"/>
    <property type="match status" value="1"/>
</dbReference>
<keyword evidence="3" id="KW-1185">Reference proteome</keyword>
<dbReference type="GO" id="GO:0016787">
    <property type="term" value="F:hydrolase activity"/>
    <property type="evidence" value="ECO:0007669"/>
    <property type="project" value="InterPro"/>
</dbReference>
<dbReference type="EMBL" id="JAUJYO010000001">
    <property type="protein sequence ID" value="KAK1324403.1"/>
    <property type="molecule type" value="Genomic_DNA"/>
</dbReference>
<dbReference type="Gene3D" id="3.60.21.10">
    <property type="match status" value="1"/>
</dbReference>
<name>A0AAV9FEF6_ACOCL</name>
<feature type="domain" description="Calcineurin-like phosphoesterase" evidence="1">
    <location>
        <begin position="2"/>
        <end position="61"/>
    </location>
</feature>
<dbReference type="PANTHER" id="PTHR36492">
    <property type="match status" value="1"/>
</dbReference>
<dbReference type="InterPro" id="IPR004843">
    <property type="entry name" value="Calcineurin-like_PHP"/>
</dbReference>
<protein>
    <recommendedName>
        <fullName evidence="1">Calcineurin-like phosphoesterase domain-containing protein</fullName>
    </recommendedName>
</protein>
<dbReference type="InterPro" id="IPR052963">
    <property type="entry name" value="Pantetheine_PDE"/>
</dbReference>
<dbReference type="PANTHER" id="PTHR36492:SF2">
    <property type="entry name" value="[ACYL-CARRIER-PROTEIN] PHOSPHODIESTERASE PPTH"/>
    <property type="match status" value="1"/>
</dbReference>
<reference evidence="2" key="1">
    <citation type="journal article" date="2023" name="Nat. Commun.">
        <title>Diploid and tetraploid genomes of Acorus and the evolution of monocots.</title>
        <authorList>
            <person name="Ma L."/>
            <person name="Liu K.W."/>
            <person name="Li Z."/>
            <person name="Hsiao Y.Y."/>
            <person name="Qi Y."/>
            <person name="Fu T."/>
            <person name="Tang G.D."/>
            <person name="Zhang D."/>
            <person name="Sun W.H."/>
            <person name="Liu D.K."/>
            <person name="Li Y."/>
            <person name="Chen G.Z."/>
            <person name="Liu X.D."/>
            <person name="Liao X.Y."/>
            <person name="Jiang Y.T."/>
            <person name="Yu X."/>
            <person name="Hao Y."/>
            <person name="Huang J."/>
            <person name="Zhao X.W."/>
            <person name="Ke S."/>
            <person name="Chen Y.Y."/>
            <person name="Wu W.L."/>
            <person name="Hsu J.L."/>
            <person name="Lin Y.F."/>
            <person name="Huang M.D."/>
            <person name="Li C.Y."/>
            <person name="Huang L."/>
            <person name="Wang Z.W."/>
            <person name="Zhao X."/>
            <person name="Zhong W.Y."/>
            <person name="Peng D.H."/>
            <person name="Ahmad S."/>
            <person name="Lan S."/>
            <person name="Zhang J.S."/>
            <person name="Tsai W.C."/>
            <person name="Van de Peer Y."/>
            <person name="Liu Z.J."/>
        </authorList>
    </citation>
    <scope>NUCLEOTIDE SEQUENCE</scope>
    <source>
        <strain evidence="2">CP</strain>
    </source>
</reference>
<evidence type="ECO:0000313" key="3">
    <source>
        <dbReference type="Proteomes" id="UP001180020"/>
    </source>
</evidence>
<organism evidence="2 3">
    <name type="scientific">Acorus calamus</name>
    <name type="common">Sweet flag</name>
    <dbReference type="NCBI Taxonomy" id="4465"/>
    <lineage>
        <taxon>Eukaryota</taxon>
        <taxon>Viridiplantae</taxon>
        <taxon>Streptophyta</taxon>
        <taxon>Embryophyta</taxon>
        <taxon>Tracheophyta</taxon>
        <taxon>Spermatophyta</taxon>
        <taxon>Magnoliopsida</taxon>
        <taxon>Liliopsida</taxon>
        <taxon>Acoraceae</taxon>
        <taxon>Acorus</taxon>
    </lineage>
</organism>
<evidence type="ECO:0000259" key="1">
    <source>
        <dbReference type="Pfam" id="PF00149"/>
    </source>
</evidence>
<accession>A0AAV9FEF6</accession>
<reference evidence="2" key="2">
    <citation type="submission" date="2023-06" db="EMBL/GenBank/DDBJ databases">
        <authorList>
            <person name="Ma L."/>
            <person name="Liu K.-W."/>
            <person name="Li Z."/>
            <person name="Hsiao Y.-Y."/>
            <person name="Qi Y."/>
            <person name="Fu T."/>
            <person name="Tang G."/>
            <person name="Zhang D."/>
            <person name="Sun W.-H."/>
            <person name="Liu D.-K."/>
            <person name="Li Y."/>
            <person name="Chen G.-Z."/>
            <person name="Liu X.-D."/>
            <person name="Liao X.-Y."/>
            <person name="Jiang Y.-T."/>
            <person name="Yu X."/>
            <person name="Hao Y."/>
            <person name="Huang J."/>
            <person name="Zhao X.-W."/>
            <person name="Ke S."/>
            <person name="Chen Y.-Y."/>
            <person name="Wu W.-L."/>
            <person name="Hsu J.-L."/>
            <person name="Lin Y.-F."/>
            <person name="Huang M.-D."/>
            <person name="Li C.-Y."/>
            <person name="Huang L."/>
            <person name="Wang Z.-W."/>
            <person name="Zhao X."/>
            <person name="Zhong W.-Y."/>
            <person name="Peng D.-H."/>
            <person name="Ahmad S."/>
            <person name="Lan S."/>
            <person name="Zhang J.-S."/>
            <person name="Tsai W.-C."/>
            <person name="Van De Peer Y."/>
            <person name="Liu Z.-J."/>
        </authorList>
    </citation>
    <scope>NUCLEOTIDE SEQUENCE</scope>
    <source>
        <strain evidence="2">CP</strain>
        <tissue evidence="2">Leaves</tissue>
    </source>
</reference>
<proteinExistence type="predicted"/>
<dbReference type="Pfam" id="PF00149">
    <property type="entry name" value="Metallophos"/>
    <property type="match status" value="1"/>
</dbReference>